<dbReference type="InterPro" id="IPR020846">
    <property type="entry name" value="MFS_dom"/>
</dbReference>
<feature type="transmembrane region" description="Helical" evidence="6">
    <location>
        <begin position="43"/>
        <end position="63"/>
    </location>
</feature>
<dbReference type="PROSITE" id="PS50850">
    <property type="entry name" value="MFS"/>
    <property type="match status" value="1"/>
</dbReference>
<dbReference type="Gene3D" id="1.20.1250.20">
    <property type="entry name" value="MFS general substrate transporter like domains"/>
    <property type="match status" value="2"/>
</dbReference>
<evidence type="ECO:0000256" key="5">
    <source>
        <dbReference type="SAM" id="MobiDB-lite"/>
    </source>
</evidence>
<dbReference type="InterPro" id="IPR011701">
    <property type="entry name" value="MFS"/>
</dbReference>
<dbReference type="InterPro" id="IPR036259">
    <property type="entry name" value="MFS_trans_sf"/>
</dbReference>
<dbReference type="EMBL" id="JACGXA010000001">
    <property type="protein sequence ID" value="MBA8802630.1"/>
    <property type="molecule type" value="Genomic_DNA"/>
</dbReference>
<dbReference type="GO" id="GO:0005886">
    <property type="term" value="C:plasma membrane"/>
    <property type="evidence" value="ECO:0007669"/>
    <property type="project" value="UniProtKB-SubCell"/>
</dbReference>
<evidence type="ECO:0000256" key="4">
    <source>
        <dbReference type="ARBA" id="ARBA00023136"/>
    </source>
</evidence>
<feature type="region of interest" description="Disordered" evidence="5">
    <location>
        <begin position="385"/>
        <end position="405"/>
    </location>
</feature>
<evidence type="ECO:0000259" key="7">
    <source>
        <dbReference type="PROSITE" id="PS50850"/>
    </source>
</evidence>
<name>A0A7W3IXT7_9ACTN</name>
<comment type="caution">
    <text evidence="8">The sequence shown here is derived from an EMBL/GenBank/DDBJ whole genome shotgun (WGS) entry which is preliminary data.</text>
</comment>
<sequence>MGASRAPMILRARNAVALTFALNGFCFATLVSRLPDLRADLDLANGPLGLLLLAIAAGSVLALPSSGRLIERLGAARVVRAGGALTAVGMVLAGTGAGELSSVPVTAVGFFAYGIGTGTWDVAMNVEGAEVERRIGRTIMPRFHAGWSLGSIAGAAVGIPMAAAGVALPWHVGVGGVVAAVLVGVVARAFPEPTVHHDEQGSSGSAWLEPRTLAIGVMVLAFATVEGSANDWLSLALIDGYGVAHWVGVAGFSAFVTAMTAGRLLGPFALDRWGRAPVLWATAATAATGILLVVWGGHVLLVGLGILVWGLGASLGFPVGMSAAADETTRAAARVSVVSTIGYAAFLAGPPLLGQLGDRVGTLDSLLAIAVLMVPAAISVSAARPARHPAPTGRPPAPGWRDGRG</sequence>
<dbReference type="PANTHER" id="PTHR23514:SF13">
    <property type="entry name" value="INNER MEMBRANE PROTEIN YBJJ"/>
    <property type="match status" value="1"/>
</dbReference>
<feature type="transmembrane region" description="Helical" evidence="6">
    <location>
        <begin position="12"/>
        <end position="31"/>
    </location>
</feature>
<feature type="transmembrane region" description="Helical" evidence="6">
    <location>
        <begin position="103"/>
        <end position="123"/>
    </location>
</feature>
<reference evidence="8 9" key="1">
    <citation type="submission" date="2020-07" db="EMBL/GenBank/DDBJ databases">
        <title>Sequencing the genomes of 1000 actinobacteria strains.</title>
        <authorList>
            <person name="Klenk H.-P."/>
        </authorList>
    </citation>
    <scope>NUCLEOTIDE SEQUENCE [LARGE SCALE GENOMIC DNA]</scope>
    <source>
        <strain evidence="8 9">DSM 21349</strain>
    </source>
</reference>
<comment type="subcellular location">
    <subcellularLocation>
        <location evidence="1">Cell membrane</location>
        <topology evidence="1">Multi-pass membrane protein</topology>
    </subcellularLocation>
</comment>
<keyword evidence="3 6" id="KW-1133">Transmembrane helix</keyword>
<evidence type="ECO:0000256" key="3">
    <source>
        <dbReference type="ARBA" id="ARBA00022989"/>
    </source>
</evidence>
<dbReference type="Pfam" id="PF07690">
    <property type="entry name" value="MFS_1"/>
    <property type="match status" value="1"/>
</dbReference>
<evidence type="ECO:0000256" key="6">
    <source>
        <dbReference type="SAM" id="Phobius"/>
    </source>
</evidence>
<feature type="transmembrane region" description="Helical" evidence="6">
    <location>
        <begin position="301"/>
        <end position="319"/>
    </location>
</feature>
<feature type="transmembrane region" description="Helical" evidence="6">
    <location>
        <begin position="331"/>
        <end position="353"/>
    </location>
</feature>
<accession>A0A7W3IXT7</accession>
<evidence type="ECO:0000256" key="1">
    <source>
        <dbReference type="ARBA" id="ARBA00004651"/>
    </source>
</evidence>
<feature type="transmembrane region" description="Helical" evidence="6">
    <location>
        <begin position="212"/>
        <end position="229"/>
    </location>
</feature>
<dbReference type="RefSeq" id="WP_343055483.1">
    <property type="nucleotide sequence ID" value="NZ_JACGXA010000001.1"/>
</dbReference>
<protein>
    <submittedName>
        <fullName evidence="8">MFS family permease</fullName>
    </submittedName>
</protein>
<keyword evidence="9" id="KW-1185">Reference proteome</keyword>
<evidence type="ECO:0000313" key="8">
    <source>
        <dbReference type="EMBL" id="MBA8802630.1"/>
    </source>
</evidence>
<keyword evidence="4 6" id="KW-0472">Membrane</keyword>
<dbReference type="SUPFAM" id="SSF103473">
    <property type="entry name" value="MFS general substrate transporter"/>
    <property type="match status" value="1"/>
</dbReference>
<dbReference type="InterPro" id="IPR051788">
    <property type="entry name" value="MFS_Transporter"/>
</dbReference>
<proteinExistence type="predicted"/>
<gene>
    <name evidence="8" type="ORF">FB382_000921</name>
</gene>
<evidence type="ECO:0000256" key="2">
    <source>
        <dbReference type="ARBA" id="ARBA00022692"/>
    </source>
</evidence>
<dbReference type="AlphaFoldDB" id="A0A7W3IXT7"/>
<keyword evidence="2 6" id="KW-0812">Transmembrane</keyword>
<feature type="transmembrane region" description="Helical" evidence="6">
    <location>
        <begin position="75"/>
        <end position="97"/>
    </location>
</feature>
<feature type="transmembrane region" description="Helical" evidence="6">
    <location>
        <begin position="277"/>
        <end position="295"/>
    </location>
</feature>
<dbReference type="Proteomes" id="UP000580910">
    <property type="component" value="Unassembled WGS sequence"/>
</dbReference>
<dbReference type="GO" id="GO:0022857">
    <property type="term" value="F:transmembrane transporter activity"/>
    <property type="evidence" value="ECO:0007669"/>
    <property type="project" value="InterPro"/>
</dbReference>
<evidence type="ECO:0000313" key="9">
    <source>
        <dbReference type="Proteomes" id="UP000580910"/>
    </source>
</evidence>
<feature type="transmembrane region" description="Helical" evidence="6">
    <location>
        <begin position="144"/>
        <end position="164"/>
    </location>
</feature>
<feature type="transmembrane region" description="Helical" evidence="6">
    <location>
        <begin position="170"/>
        <end position="191"/>
    </location>
</feature>
<organism evidence="8 9">
    <name type="scientific">Nocardioides ginsengisegetis</name>
    <dbReference type="NCBI Taxonomy" id="661491"/>
    <lineage>
        <taxon>Bacteria</taxon>
        <taxon>Bacillati</taxon>
        <taxon>Actinomycetota</taxon>
        <taxon>Actinomycetes</taxon>
        <taxon>Propionibacteriales</taxon>
        <taxon>Nocardioidaceae</taxon>
        <taxon>Nocardioides</taxon>
    </lineage>
</organism>
<dbReference type="PANTHER" id="PTHR23514">
    <property type="entry name" value="BYPASS OF STOP CODON PROTEIN 6"/>
    <property type="match status" value="1"/>
</dbReference>
<feature type="domain" description="Major facilitator superfamily (MFS) profile" evidence="7">
    <location>
        <begin position="12"/>
        <end position="388"/>
    </location>
</feature>
<feature type="transmembrane region" description="Helical" evidence="6">
    <location>
        <begin position="365"/>
        <end position="383"/>
    </location>
</feature>
<dbReference type="CDD" id="cd17393">
    <property type="entry name" value="MFS_MosC_like"/>
    <property type="match status" value="1"/>
</dbReference>
<feature type="transmembrane region" description="Helical" evidence="6">
    <location>
        <begin position="241"/>
        <end position="265"/>
    </location>
</feature>